<sequence length="573" mass="63779">MEPHVQLAFTMRDTPRAYAVLLGAGASISAGMPSAWNVQEDLIARLAAAEGTTGIVDLHAWYQERFGHPATYDGLLTALSTTQHERQALLRAYFEPNDQEREDGLKQPTAAHRAIARLAAAGRVPIVLTTNFDRLMETALREVGIEPTVVADANDARGLAPLHTIKALVIHIHGDYLDHESMRNTPDELDQYDEEIDQLLDRVFTDYGLIISGWSAEWDPALRKAIARSTTRFFASYWADPRPLPESAHKLLTHRGLTHVPADADTFFTEIADAADAVADLARRHPVSIDIAVARTKRDLNGFSQAITLHDTLRRELDRIAALPLRTTGPWNLAKGADIEAEHNRRIATLESETELLLALVAVTAYWGSNTTDRWWLRDIEPLATPQPPGGLPALTHLAQGPAVIMIYTAGIAALAAERWDTLTQVLTEPQVEHRWGGKSHAVAALSPYATLNPPGRESSEYLHDLLRPVFTRHLALSTTAYSEAWERFEYLRLLVQNDADQGFDMPHIRQNGYLDTYDPASATWLKTQIDKHGDNLPLLRDGFLGGNLTRLQELMTSAELSFDDIAHRRRFA</sequence>
<dbReference type="PATRIC" id="fig|698760.3.peg.1639"/>
<organism evidence="1 2">
    <name type="scientific">Streptomyces turgidiscabies (strain Car8)</name>
    <dbReference type="NCBI Taxonomy" id="698760"/>
    <lineage>
        <taxon>Bacteria</taxon>
        <taxon>Bacillati</taxon>
        <taxon>Actinomycetota</taxon>
        <taxon>Actinomycetes</taxon>
        <taxon>Kitasatosporales</taxon>
        <taxon>Streptomycetaceae</taxon>
        <taxon>Streptomyces</taxon>
    </lineage>
</organism>
<comment type="caution">
    <text evidence="1">The sequence shown here is derived from an EMBL/GenBank/DDBJ whole genome shotgun (WGS) entry which is preliminary data.</text>
</comment>
<keyword evidence="2" id="KW-1185">Reference proteome</keyword>
<dbReference type="InterPro" id="IPR029035">
    <property type="entry name" value="DHS-like_NAD/FAD-binding_dom"/>
</dbReference>
<dbReference type="Pfam" id="PF13289">
    <property type="entry name" value="SIR2_2"/>
    <property type="match status" value="1"/>
</dbReference>
<dbReference type="AlphaFoldDB" id="L7FG80"/>
<dbReference type="EMBL" id="AEJB01000127">
    <property type="protein sequence ID" value="ELP69690.1"/>
    <property type="molecule type" value="Genomic_DNA"/>
</dbReference>
<gene>
    <name evidence="1" type="ORF">STRTUCAR8_00071</name>
</gene>
<dbReference type="GeneID" id="97407565"/>
<dbReference type="Proteomes" id="UP000010931">
    <property type="component" value="Unassembled WGS sequence"/>
</dbReference>
<evidence type="ECO:0000313" key="2">
    <source>
        <dbReference type="Proteomes" id="UP000010931"/>
    </source>
</evidence>
<proteinExistence type="predicted"/>
<dbReference type="STRING" id="85558.T45_08956"/>
<dbReference type="SUPFAM" id="SSF52467">
    <property type="entry name" value="DHS-like NAD/FAD-binding domain"/>
    <property type="match status" value="1"/>
</dbReference>
<protein>
    <submittedName>
        <fullName evidence="1">Uncharacterized protein</fullName>
    </submittedName>
</protein>
<reference evidence="1 2" key="1">
    <citation type="journal article" date="2011" name="Plasmid">
        <title>Streptomyces turgidiscabies Car8 contains a modular pathogenicity island that shares virulence genes with other actinobacterial plant pathogens.</title>
        <authorList>
            <person name="Huguet-Tapia J.C."/>
            <person name="Badger J.H."/>
            <person name="Loria R."/>
            <person name="Pettis G.S."/>
        </authorList>
    </citation>
    <scope>NUCLEOTIDE SEQUENCE [LARGE SCALE GENOMIC DNA]</scope>
    <source>
        <strain evidence="1 2">Car8</strain>
    </source>
</reference>
<dbReference type="RefSeq" id="WP_006375031.1">
    <property type="nucleotide sequence ID" value="NZ_AEJB01000127.1"/>
</dbReference>
<accession>L7FG80</accession>
<name>L7FG80_STRT8</name>
<evidence type="ECO:0000313" key="1">
    <source>
        <dbReference type="EMBL" id="ELP69690.1"/>
    </source>
</evidence>
<dbReference type="Gene3D" id="3.40.50.1220">
    <property type="entry name" value="TPP-binding domain"/>
    <property type="match status" value="1"/>
</dbReference>